<keyword evidence="6 8" id="KW-1133">Transmembrane helix</keyword>
<evidence type="ECO:0000259" key="9">
    <source>
        <dbReference type="Pfam" id="PF03600"/>
    </source>
</evidence>
<proteinExistence type="inferred from homology"/>
<feature type="domain" description="Citrate transporter-like" evidence="9">
    <location>
        <begin position="13"/>
        <end position="359"/>
    </location>
</feature>
<evidence type="ECO:0000256" key="5">
    <source>
        <dbReference type="ARBA" id="ARBA00022692"/>
    </source>
</evidence>
<dbReference type="Proteomes" id="UP001162834">
    <property type="component" value="Chromosome"/>
</dbReference>
<keyword evidence="3" id="KW-0813">Transport</keyword>
<gene>
    <name evidence="10" type="ORF">DSM104329_00963</name>
</gene>
<dbReference type="CDD" id="cd01116">
    <property type="entry name" value="P_permease"/>
    <property type="match status" value="1"/>
</dbReference>
<feature type="transmembrane region" description="Helical" evidence="8">
    <location>
        <begin position="351"/>
        <end position="376"/>
    </location>
</feature>
<keyword evidence="4" id="KW-1003">Cell membrane</keyword>
<dbReference type="Pfam" id="PF03600">
    <property type="entry name" value="CitMHS"/>
    <property type="match status" value="1"/>
</dbReference>
<organism evidence="10 11">
    <name type="scientific">Capillimicrobium parvum</name>
    <dbReference type="NCBI Taxonomy" id="2884022"/>
    <lineage>
        <taxon>Bacteria</taxon>
        <taxon>Bacillati</taxon>
        <taxon>Actinomycetota</taxon>
        <taxon>Thermoleophilia</taxon>
        <taxon>Solirubrobacterales</taxon>
        <taxon>Capillimicrobiaceae</taxon>
        <taxon>Capillimicrobium</taxon>
    </lineage>
</organism>
<accession>A0A9E6XUB6</accession>
<dbReference type="PANTHER" id="PTHR43568">
    <property type="entry name" value="P PROTEIN"/>
    <property type="match status" value="1"/>
</dbReference>
<dbReference type="GO" id="GO:0015105">
    <property type="term" value="F:arsenite transmembrane transporter activity"/>
    <property type="evidence" value="ECO:0007669"/>
    <property type="project" value="InterPro"/>
</dbReference>
<comment type="similarity">
    <text evidence="2">Belongs to the CitM (TC 2.A.11) transporter family.</text>
</comment>
<evidence type="ECO:0000256" key="3">
    <source>
        <dbReference type="ARBA" id="ARBA00022448"/>
    </source>
</evidence>
<dbReference type="RefSeq" id="WP_259314251.1">
    <property type="nucleotide sequence ID" value="NZ_CP087164.1"/>
</dbReference>
<feature type="transmembrane region" description="Helical" evidence="8">
    <location>
        <begin position="88"/>
        <end position="105"/>
    </location>
</feature>
<evidence type="ECO:0000256" key="2">
    <source>
        <dbReference type="ARBA" id="ARBA00009843"/>
    </source>
</evidence>
<dbReference type="KEGG" id="sbae:DSM104329_00963"/>
<feature type="transmembrane region" description="Helical" evidence="8">
    <location>
        <begin position="388"/>
        <end position="414"/>
    </location>
</feature>
<comment type="subcellular location">
    <subcellularLocation>
        <location evidence="1">Cell membrane</location>
        <topology evidence="1">Multi-pass membrane protein</topology>
    </subcellularLocation>
</comment>
<evidence type="ECO:0000313" key="11">
    <source>
        <dbReference type="Proteomes" id="UP001162834"/>
    </source>
</evidence>
<keyword evidence="7 8" id="KW-0472">Membrane</keyword>
<dbReference type="PRINTS" id="PR00758">
    <property type="entry name" value="ARSENICPUMP"/>
</dbReference>
<dbReference type="GO" id="GO:0005886">
    <property type="term" value="C:plasma membrane"/>
    <property type="evidence" value="ECO:0007669"/>
    <property type="project" value="UniProtKB-SubCell"/>
</dbReference>
<dbReference type="InterPro" id="IPR051475">
    <property type="entry name" value="Diverse_Ion_Transporter"/>
</dbReference>
<keyword evidence="5 8" id="KW-0812">Transmembrane</keyword>
<sequence>MALAIGVFAAALAVIASDRVDRTKVALIGAVLMILTQTIDQQHAIEAVDWNTLGLLAGMMLMVKLTEPTGVFTWLAIRAGQLSRGRPLAIVVALALTTAVLSAFLDNLTTVLLMVPITFVLADALDIDALPLVIIEIIISNIGGTATLIGDPPNIMIAGATELTFTDFIVNLAPIAAVTGVVVTGGLYLAFRRRLQVSPDARRRVLALDAARCIEDAGELRRTIPVLLLTIFAFFAHQALHLEPATVALAGATVMLLVTRQPIEKALGGIEWPTLFFFMGLFVMVGALEQSGAIDEVAHGIASVTAGDRSAELLGIAWASAIGSGIVDNIPFTAAMIPVVEQLQGDSTDSAYWWALALGACFGGNLTLVAAAANVAAAGMAERSGRRIGFVSFLKVGVPVTFVSMALATGYIALRYL</sequence>
<keyword evidence="11" id="KW-1185">Reference proteome</keyword>
<evidence type="ECO:0000256" key="7">
    <source>
        <dbReference type="ARBA" id="ARBA00023136"/>
    </source>
</evidence>
<dbReference type="InterPro" id="IPR004680">
    <property type="entry name" value="Cit_transptr-like_dom"/>
</dbReference>
<feature type="transmembrane region" description="Helical" evidence="8">
    <location>
        <begin position="53"/>
        <end position="76"/>
    </location>
</feature>
<dbReference type="InterPro" id="IPR000802">
    <property type="entry name" value="Arsenical_pump_ArsB"/>
</dbReference>
<evidence type="ECO:0000256" key="6">
    <source>
        <dbReference type="ARBA" id="ARBA00022989"/>
    </source>
</evidence>
<dbReference type="PANTHER" id="PTHR43568:SF1">
    <property type="entry name" value="P PROTEIN"/>
    <property type="match status" value="1"/>
</dbReference>
<evidence type="ECO:0000256" key="4">
    <source>
        <dbReference type="ARBA" id="ARBA00022475"/>
    </source>
</evidence>
<evidence type="ECO:0000256" key="8">
    <source>
        <dbReference type="SAM" id="Phobius"/>
    </source>
</evidence>
<feature type="transmembrane region" description="Helical" evidence="8">
    <location>
        <begin position="168"/>
        <end position="191"/>
    </location>
</feature>
<dbReference type="EMBL" id="CP087164">
    <property type="protein sequence ID" value="UGS34584.1"/>
    <property type="molecule type" value="Genomic_DNA"/>
</dbReference>
<dbReference type="AlphaFoldDB" id="A0A9E6XUB6"/>
<feature type="transmembrane region" description="Helical" evidence="8">
    <location>
        <begin position="270"/>
        <end position="288"/>
    </location>
</feature>
<evidence type="ECO:0000313" key="10">
    <source>
        <dbReference type="EMBL" id="UGS34584.1"/>
    </source>
</evidence>
<protein>
    <submittedName>
        <fullName evidence="10">Transporter</fullName>
    </submittedName>
</protein>
<reference evidence="10" key="1">
    <citation type="journal article" date="2022" name="Int. J. Syst. Evol. Microbiol.">
        <title>Pseudomonas aegrilactucae sp. nov. and Pseudomonas morbosilactucae sp. nov., pathogens causing bacterial rot of lettuce in Japan.</title>
        <authorList>
            <person name="Sawada H."/>
            <person name="Fujikawa T."/>
            <person name="Satou M."/>
        </authorList>
    </citation>
    <scope>NUCLEOTIDE SEQUENCE</scope>
    <source>
        <strain evidence="10">0166_1</strain>
    </source>
</reference>
<feature type="transmembrane region" description="Helical" evidence="8">
    <location>
        <begin position="246"/>
        <end position="263"/>
    </location>
</feature>
<name>A0A9E6XUB6_9ACTN</name>
<evidence type="ECO:0000256" key="1">
    <source>
        <dbReference type="ARBA" id="ARBA00004651"/>
    </source>
</evidence>